<comment type="caution">
    <text evidence="1">The sequence shown here is derived from an EMBL/GenBank/DDBJ whole genome shotgun (WGS) entry which is preliminary data.</text>
</comment>
<accession>A0ACC1HZ36</accession>
<reference evidence="1" key="1">
    <citation type="submission" date="2022-06" db="EMBL/GenBank/DDBJ databases">
        <title>Phylogenomic reconstructions and comparative analyses of Kickxellomycotina fungi.</title>
        <authorList>
            <person name="Reynolds N.K."/>
            <person name="Stajich J.E."/>
            <person name="Barry K."/>
            <person name="Grigoriev I.V."/>
            <person name="Crous P."/>
            <person name="Smith M.E."/>
        </authorList>
    </citation>
    <scope>NUCLEOTIDE SEQUENCE</scope>
    <source>
        <strain evidence="1">RSA 2271</strain>
    </source>
</reference>
<organism evidence="1 2">
    <name type="scientific">Spiromyces aspiralis</name>
    <dbReference type="NCBI Taxonomy" id="68401"/>
    <lineage>
        <taxon>Eukaryota</taxon>
        <taxon>Fungi</taxon>
        <taxon>Fungi incertae sedis</taxon>
        <taxon>Zoopagomycota</taxon>
        <taxon>Kickxellomycotina</taxon>
        <taxon>Kickxellomycetes</taxon>
        <taxon>Kickxellales</taxon>
        <taxon>Kickxellaceae</taxon>
        <taxon>Spiromyces</taxon>
    </lineage>
</organism>
<dbReference type="Proteomes" id="UP001145114">
    <property type="component" value="Unassembled WGS sequence"/>
</dbReference>
<gene>
    <name evidence="1" type="primary">sbp1</name>
    <name evidence="1" type="ORF">EV182_000114</name>
</gene>
<keyword evidence="2" id="KW-1185">Reference proteome</keyword>
<name>A0ACC1HZ36_9FUNG</name>
<protein>
    <submittedName>
        <fullName evidence="1">Ran GTPase binding protein Sbp1</fullName>
    </submittedName>
</protein>
<evidence type="ECO:0000313" key="2">
    <source>
        <dbReference type="Proteomes" id="UP001145114"/>
    </source>
</evidence>
<sequence>MSDVEKKPAETQTQQHEEDEVLPSKDIHVEPILKLEDVEVKTFEEDEDVQFKMRAKLYRFDKEANEWKERGTGDVKLLKHRETKKVRVVMRRDKTHKLCANHFITPEMKLSPNVGSDRSWVWTTAADFTDEVPEHQTLAIRFANPENANLFKEAFDEAREETKELQENSAEDKKVESEPKEKEEEKKDDDDDKKEEASA</sequence>
<evidence type="ECO:0000313" key="1">
    <source>
        <dbReference type="EMBL" id="KAJ1680393.1"/>
    </source>
</evidence>
<dbReference type="EMBL" id="JAMZIH010000003">
    <property type="protein sequence ID" value="KAJ1680393.1"/>
    <property type="molecule type" value="Genomic_DNA"/>
</dbReference>
<proteinExistence type="predicted"/>